<keyword evidence="6" id="KW-0406">Ion transport</keyword>
<accession>A0A1I1ILX8</accession>
<dbReference type="AlphaFoldDB" id="A0A1I1ILX8"/>
<evidence type="ECO:0000256" key="6">
    <source>
        <dbReference type="ARBA" id="ARBA00023065"/>
    </source>
</evidence>
<evidence type="ECO:0000313" key="10">
    <source>
        <dbReference type="EMBL" id="SFC37227.1"/>
    </source>
</evidence>
<feature type="transmembrane region" description="Helical" evidence="9">
    <location>
        <begin position="258"/>
        <end position="278"/>
    </location>
</feature>
<gene>
    <name evidence="10" type="ORF">SAMN05216167_101974</name>
</gene>
<keyword evidence="3" id="KW-1003">Cell membrane</keyword>
<feature type="transmembrane region" description="Helical" evidence="9">
    <location>
        <begin position="15"/>
        <end position="36"/>
    </location>
</feature>
<feature type="transmembrane region" description="Helical" evidence="9">
    <location>
        <begin position="42"/>
        <end position="62"/>
    </location>
</feature>
<evidence type="ECO:0000313" key="11">
    <source>
        <dbReference type="Proteomes" id="UP000198598"/>
    </source>
</evidence>
<evidence type="ECO:0000256" key="9">
    <source>
        <dbReference type="SAM" id="Phobius"/>
    </source>
</evidence>
<sequence length="336" mass="38559">MDTANHFPFRSTATFAWRSVLFFVLYSLTICALYAWAGWTFLAMPFVPIAAIGTAVAFYIGFKNNSSAKRLWESRRVWGELVNASRSWGVMVMDYVGNMDAPLCCSADELFRTQQMLIYRHVAYLNAVRIQVGGRHNCFDPSDSAEDLRGFQSQMDKELSMFLHDDEVEYFMARQNPAAQIIRRQSAQLRELRMAGLITEFYHSDMEHILSDLYAQQGAAERLKALPFLRQYAFNSYLFVCLFISILPFGLLTEMAKLSSWHIWLTVPFYTIIAWVFYTMELVSDTSENPFENNISDVPMKAICRSVEVDLREMLGEPSLPQKVQAAESILTPVKK</sequence>
<dbReference type="RefSeq" id="WP_093823401.1">
    <property type="nucleotide sequence ID" value="NZ_FOLQ01000001.1"/>
</dbReference>
<evidence type="ECO:0000256" key="8">
    <source>
        <dbReference type="ARBA" id="ARBA00034708"/>
    </source>
</evidence>
<feature type="transmembrane region" description="Helical" evidence="9">
    <location>
        <begin position="232"/>
        <end position="252"/>
    </location>
</feature>
<keyword evidence="2" id="KW-0813">Transport</keyword>
<reference evidence="10 11" key="1">
    <citation type="submission" date="2016-10" db="EMBL/GenBank/DDBJ databases">
        <authorList>
            <person name="de Groot N.N."/>
        </authorList>
    </citation>
    <scope>NUCLEOTIDE SEQUENCE [LARGE SCALE GENOMIC DNA]</scope>
    <source>
        <strain evidence="10 11">DSM 26130</strain>
    </source>
</reference>
<keyword evidence="7 9" id="KW-0472">Membrane</keyword>
<evidence type="ECO:0000256" key="4">
    <source>
        <dbReference type="ARBA" id="ARBA00022692"/>
    </source>
</evidence>
<proteinExistence type="inferred from homology"/>
<dbReference type="PANTHER" id="PTHR33281:SF19">
    <property type="entry name" value="VOLTAGE-DEPENDENT ANION CHANNEL-FORMING PROTEIN YNEE"/>
    <property type="match status" value="1"/>
</dbReference>
<dbReference type="Proteomes" id="UP000198598">
    <property type="component" value="Unassembled WGS sequence"/>
</dbReference>
<protein>
    <submittedName>
        <fullName evidence="10">Putative membrane protein</fullName>
    </submittedName>
</protein>
<evidence type="ECO:0000256" key="3">
    <source>
        <dbReference type="ARBA" id="ARBA00022475"/>
    </source>
</evidence>
<dbReference type="OrthoDB" id="445589at2"/>
<keyword evidence="5 9" id="KW-1133">Transmembrane helix</keyword>
<keyword evidence="4 9" id="KW-0812">Transmembrane</keyword>
<dbReference type="GO" id="GO:0005886">
    <property type="term" value="C:plasma membrane"/>
    <property type="evidence" value="ECO:0007669"/>
    <property type="project" value="UniProtKB-SubCell"/>
</dbReference>
<dbReference type="GO" id="GO:0005254">
    <property type="term" value="F:chloride channel activity"/>
    <property type="evidence" value="ECO:0007669"/>
    <property type="project" value="InterPro"/>
</dbReference>
<dbReference type="EMBL" id="FOLQ01000001">
    <property type="protein sequence ID" value="SFC37227.1"/>
    <property type="molecule type" value="Genomic_DNA"/>
</dbReference>
<keyword evidence="11" id="KW-1185">Reference proteome</keyword>
<comment type="similarity">
    <text evidence="8">Belongs to the anion channel-forming bestrophin (TC 1.A.46) family.</text>
</comment>
<dbReference type="PANTHER" id="PTHR33281">
    <property type="entry name" value="UPF0187 PROTEIN YNEE"/>
    <property type="match status" value="1"/>
</dbReference>
<evidence type="ECO:0000256" key="2">
    <source>
        <dbReference type="ARBA" id="ARBA00022448"/>
    </source>
</evidence>
<dbReference type="Pfam" id="PF25539">
    <property type="entry name" value="Bestrophin_2"/>
    <property type="match status" value="1"/>
</dbReference>
<dbReference type="STRING" id="662367.SAMN05216167_101974"/>
<evidence type="ECO:0000256" key="1">
    <source>
        <dbReference type="ARBA" id="ARBA00004651"/>
    </source>
</evidence>
<evidence type="ECO:0000256" key="5">
    <source>
        <dbReference type="ARBA" id="ARBA00022989"/>
    </source>
</evidence>
<organism evidence="10 11">
    <name type="scientific">Spirosoma endophyticum</name>
    <dbReference type="NCBI Taxonomy" id="662367"/>
    <lineage>
        <taxon>Bacteria</taxon>
        <taxon>Pseudomonadati</taxon>
        <taxon>Bacteroidota</taxon>
        <taxon>Cytophagia</taxon>
        <taxon>Cytophagales</taxon>
        <taxon>Cytophagaceae</taxon>
        <taxon>Spirosoma</taxon>
    </lineage>
</organism>
<name>A0A1I1ILX8_9BACT</name>
<evidence type="ECO:0000256" key="7">
    <source>
        <dbReference type="ARBA" id="ARBA00023136"/>
    </source>
</evidence>
<comment type="subcellular location">
    <subcellularLocation>
        <location evidence="1">Cell membrane</location>
        <topology evidence="1">Multi-pass membrane protein</topology>
    </subcellularLocation>
</comment>
<dbReference type="InterPro" id="IPR044669">
    <property type="entry name" value="YneE/VCCN1/2-like"/>
</dbReference>